<dbReference type="Proteomes" id="UP000431080">
    <property type="component" value="Unassembled WGS sequence"/>
</dbReference>
<evidence type="ECO:0000256" key="4">
    <source>
        <dbReference type="PROSITE-ProRule" id="PRU00335"/>
    </source>
</evidence>
<protein>
    <submittedName>
        <fullName evidence="7">TetR family transcriptional regulator</fullName>
    </submittedName>
</protein>
<evidence type="ECO:0000256" key="2">
    <source>
        <dbReference type="ARBA" id="ARBA00023125"/>
    </source>
</evidence>
<comment type="caution">
    <text evidence="7">The sequence shown here is derived from an EMBL/GenBank/DDBJ whole genome shotgun (WGS) entry which is preliminary data.</text>
</comment>
<feature type="region of interest" description="Disordered" evidence="5">
    <location>
        <begin position="175"/>
        <end position="204"/>
    </location>
</feature>
<organism evidence="7 8">
    <name type="scientific">Agromyces agglutinans</name>
    <dbReference type="NCBI Taxonomy" id="2662258"/>
    <lineage>
        <taxon>Bacteria</taxon>
        <taxon>Bacillati</taxon>
        <taxon>Actinomycetota</taxon>
        <taxon>Actinomycetes</taxon>
        <taxon>Micrococcales</taxon>
        <taxon>Microbacteriaceae</taxon>
        <taxon>Agromyces</taxon>
    </lineage>
</organism>
<keyword evidence="1" id="KW-0805">Transcription regulation</keyword>
<dbReference type="PANTHER" id="PTHR30055:SF234">
    <property type="entry name" value="HTH-TYPE TRANSCRIPTIONAL REGULATOR BETI"/>
    <property type="match status" value="1"/>
</dbReference>
<dbReference type="Gene3D" id="1.10.357.10">
    <property type="entry name" value="Tetracycline Repressor, domain 2"/>
    <property type="match status" value="1"/>
</dbReference>
<sequence length="204" mass="21659">MREWIPISTSPKGRLVLEAARAFGTRPYDEVTVTDLSRAAEVTTGALYHHFEGKQGLYGFVRADIERRLLDRIEGAAAAMADDDPSARLSAAMTVGFEYAVRGGFLRLLADPPRTGDTDELAEALGGLCVPASAQLGVILAAAWRAAVGAVAGGTDADAVREALERLHVTCASADDGHPIGADEESPRPTARGFQDVGEPTWWI</sequence>
<accession>A0A6I2F7U9</accession>
<reference evidence="7 8" key="1">
    <citation type="submission" date="2019-10" db="EMBL/GenBank/DDBJ databases">
        <authorList>
            <person name="Nie G."/>
            <person name="Ming H."/>
            <person name="Yi B."/>
        </authorList>
    </citation>
    <scope>NUCLEOTIDE SEQUENCE [LARGE SCALE GENOMIC DNA]</scope>
    <source>
        <strain evidence="7 8">CFH 90414</strain>
    </source>
</reference>
<feature type="domain" description="HTH tetR-type" evidence="6">
    <location>
        <begin position="9"/>
        <end position="69"/>
    </location>
</feature>
<dbReference type="GO" id="GO:0003700">
    <property type="term" value="F:DNA-binding transcription factor activity"/>
    <property type="evidence" value="ECO:0007669"/>
    <property type="project" value="TreeGrafter"/>
</dbReference>
<name>A0A6I2F7U9_9MICO</name>
<evidence type="ECO:0000256" key="5">
    <source>
        <dbReference type="SAM" id="MobiDB-lite"/>
    </source>
</evidence>
<dbReference type="EMBL" id="WJIF01000001">
    <property type="protein sequence ID" value="MRG58466.1"/>
    <property type="molecule type" value="Genomic_DNA"/>
</dbReference>
<dbReference type="GO" id="GO:0000976">
    <property type="term" value="F:transcription cis-regulatory region binding"/>
    <property type="evidence" value="ECO:0007669"/>
    <property type="project" value="TreeGrafter"/>
</dbReference>
<evidence type="ECO:0000313" key="7">
    <source>
        <dbReference type="EMBL" id="MRG58466.1"/>
    </source>
</evidence>
<dbReference type="SUPFAM" id="SSF46689">
    <property type="entry name" value="Homeodomain-like"/>
    <property type="match status" value="1"/>
</dbReference>
<evidence type="ECO:0000256" key="3">
    <source>
        <dbReference type="ARBA" id="ARBA00023163"/>
    </source>
</evidence>
<dbReference type="RefSeq" id="WP_153682973.1">
    <property type="nucleotide sequence ID" value="NZ_WJIF01000001.1"/>
</dbReference>
<evidence type="ECO:0000259" key="6">
    <source>
        <dbReference type="PROSITE" id="PS50977"/>
    </source>
</evidence>
<feature type="DNA-binding region" description="H-T-H motif" evidence="4">
    <location>
        <begin position="32"/>
        <end position="51"/>
    </location>
</feature>
<keyword evidence="3" id="KW-0804">Transcription</keyword>
<gene>
    <name evidence="7" type="ORF">GE115_01040</name>
</gene>
<evidence type="ECO:0000313" key="8">
    <source>
        <dbReference type="Proteomes" id="UP000431080"/>
    </source>
</evidence>
<dbReference type="InterPro" id="IPR009057">
    <property type="entry name" value="Homeodomain-like_sf"/>
</dbReference>
<dbReference type="InterPro" id="IPR001647">
    <property type="entry name" value="HTH_TetR"/>
</dbReference>
<dbReference type="InterPro" id="IPR050109">
    <property type="entry name" value="HTH-type_TetR-like_transc_reg"/>
</dbReference>
<keyword evidence="2 4" id="KW-0238">DNA-binding</keyword>
<proteinExistence type="predicted"/>
<evidence type="ECO:0000256" key="1">
    <source>
        <dbReference type="ARBA" id="ARBA00023015"/>
    </source>
</evidence>
<dbReference type="Pfam" id="PF00440">
    <property type="entry name" value="TetR_N"/>
    <property type="match status" value="1"/>
</dbReference>
<dbReference type="AlphaFoldDB" id="A0A6I2F7U9"/>
<keyword evidence="8" id="KW-1185">Reference proteome</keyword>
<dbReference type="PROSITE" id="PS50977">
    <property type="entry name" value="HTH_TETR_2"/>
    <property type="match status" value="1"/>
</dbReference>
<dbReference type="PANTHER" id="PTHR30055">
    <property type="entry name" value="HTH-TYPE TRANSCRIPTIONAL REGULATOR RUTR"/>
    <property type="match status" value="1"/>
</dbReference>